<dbReference type="Proteomes" id="UP000000483">
    <property type="component" value="Chromosome"/>
</dbReference>
<name>F2NGG7_DESAR</name>
<evidence type="ECO:0000313" key="2">
    <source>
        <dbReference type="EMBL" id="AEB08580.1"/>
    </source>
</evidence>
<protein>
    <recommendedName>
        <fullName evidence="4">Dihydrodipicolinate synthase family protein</fullName>
    </recommendedName>
</protein>
<dbReference type="GO" id="GO:0016829">
    <property type="term" value="F:lyase activity"/>
    <property type="evidence" value="ECO:0007669"/>
    <property type="project" value="UniProtKB-KW"/>
</dbReference>
<dbReference type="KEGG" id="dao:Desac_0700"/>
<evidence type="ECO:0000313" key="3">
    <source>
        <dbReference type="Proteomes" id="UP000000483"/>
    </source>
</evidence>
<dbReference type="SUPFAM" id="SSF51569">
    <property type="entry name" value="Aldolase"/>
    <property type="match status" value="1"/>
</dbReference>
<dbReference type="RefSeq" id="WP_013705693.1">
    <property type="nucleotide sequence ID" value="NC_015388.1"/>
</dbReference>
<gene>
    <name evidence="2" type="ordered locus">Desac_0700</name>
</gene>
<keyword evidence="3" id="KW-1185">Reference proteome</keyword>
<sequence>MNLLPNDSYDTTMIAAPTICSLPEGLVIELSTPLTPIGGLDRESLARLVKRTVPASPALAAGLPGVGEGLDLPDSLRLELFTTLLQILPDWLPLFFGITGAHPDQTLSLARRLEAELQRFPIPPPVYWVDLPLWGHSNRGLPQSCHNLLQYLSRPLVLMNHPQVIRSKAKFLKHINLRTAVFKKLALLPQVSGLIYQGDMRRFLHYCAALATRPDFILYEADEYRFLTRPGARGLFSSGAQLFPSIWQQVAQVCWFPEDMKDKGGRSGSVWEWSELLLRLHDLYRVYPAALLKAGLHHLGVLDFPAVWPSTETPPAPVQERFLAMLAQVQGRLDFNPPR</sequence>
<proteinExistence type="predicted"/>
<reference evidence="3" key="2">
    <citation type="submission" date="2011-03" db="EMBL/GenBank/DDBJ databases">
        <title>The complete genome of Desulfobacca acetoxidans DSM 11109.</title>
        <authorList>
            <consortium name="US DOE Joint Genome Institute (JGI-PGF)"/>
            <person name="Lucas S."/>
            <person name="Copeland A."/>
            <person name="Lapidus A."/>
            <person name="Bruce D."/>
            <person name="Goodwin L."/>
            <person name="Pitluck S."/>
            <person name="Peters L."/>
            <person name="Kyrpides N."/>
            <person name="Mavromatis K."/>
            <person name="Ivanova N."/>
            <person name="Ovchinnikova G."/>
            <person name="Teshima H."/>
            <person name="Detter J.C."/>
            <person name="Han C."/>
            <person name="Land M."/>
            <person name="Hauser L."/>
            <person name="Markowitz V."/>
            <person name="Cheng J.-F."/>
            <person name="Hugenholtz P."/>
            <person name="Woyke T."/>
            <person name="Wu D."/>
            <person name="Spring S."/>
            <person name="Schueler E."/>
            <person name="Brambilla E."/>
            <person name="Klenk H.-P."/>
            <person name="Eisen J.A."/>
        </authorList>
    </citation>
    <scope>NUCLEOTIDE SEQUENCE [LARGE SCALE GENOMIC DNA]</scope>
    <source>
        <strain evidence="3">ATCC 700848 / DSM 11109 / ASRB2</strain>
    </source>
</reference>
<dbReference type="OrthoDB" id="5509839at2"/>
<dbReference type="EMBL" id="CP002629">
    <property type="protein sequence ID" value="AEB08580.1"/>
    <property type="molecule type" value="Genomic_DNA"/>
</dbReference>
<dbReference type="AlphaFoldDB" id="F2NGG7"/>
<evidence type="ECO:0000256" key="1">
    <source>
        <dbReference type="ARBA" id="ARBA00023239"/>
    </source>
</evidence>
<dbReference type="STRING" id="880072.Desac_0700"/>
<reference evidence="2 3" key="1">
    <citation type="journal article" date="2011" name="Stand. Genomic Sci.">
        <title>Complete genome sequence of the acetate-degrading sulfate reducer Desulfobacca acetoxidans type strain (ASRB2).</title>
        <authorList>
            <person name="Goker M."/>
            <person name="Teshima H."/>
            <person name="Lapidus A."/>
            <person name="Nolan M."/>
            <person name="Lucas S."/>
            <person name="Hammon N."/>
            <person name="Deshpande S."/>
            <person name="Cheng J.F."/>
            <person name="Tapia R."/>
            <person name="Han C."/>
            <person name="Goodwin L."/>
            <person name="Pitluck S."/>
            <person name="Huntemann M."/>
            <person name="Liolios K."/>
            <person name="Ivanova N."/>
            <person name="Pagani I."/>
            <person name="Mavromatis K."/>
            <person name="Ovchinikova G."/>
            <person name="Pati A."/>
            <person name="Chen A."/>
            <person name="Palaniappan K."/>
            <person name="Land M."/>
            <person name="Hauser L."/>
            <person name="Brambilla E.M."/>
            <person name="Rohde M."/>
            <person name="Spring S."/>
            <person name="Detter J.C."/>
            <person name="Woyke T."/>
            <person name="Bristow J."/>
            <person name="Eisen J.A."/>
            <person name="Markowitz V."/>
            <person name="Hugenholtz P."/>
            <person name="Kyrpides N.C."/>
            <person name="Klenk H.P."/>
        </authorList>
    </citation>
    <scope>NUCLEOTIDE SEQUENCE [LARGE SCALE GENOMIC DNA]</scope>
    <source>
        <strain evidence="3">ATCC 700848 / DSM 11109 / ASRB2</strain>
    </source>
</reference>
<accession>F2NGG7</accession>
<evidence type="ECO:0008006" key="4">
    <source>
        <dbReference type="Google" id="ProtNLM"/>
    </source>
</evidence>
<dbReference type="InterPro" id="IPR013785">
    <property type="entry name" value="Aldolase_TIM"/>
</dbReference>
<organism evidence="2 3">
    <name type="scientific">Desulfobacca acetoxidans (strain ATCC 700848 / DSM 11109 / ASRB2)</name>
    <dbReference type="NCBI Taxonomy" id="880072"/>
    <lineage>
        <taxon>Bacteria</taxon>
        <taxon>Pseudomonadati</taxon>
        <taxon>Thermodesulfobacteriota</taxon>
        <taxon>Desulfobaccia</taxon>
        <taxon>Desulfobaccales</taxon>
        <taxon>Desulfobaccaceae</taxon>
        <taxon>Desulfobacca</taxon>
    </lineage>
</organism>
<dbReference type="Gene3D" id="3.20.20.70">
    <property type="entry name" value="Aldolase class I"/>
    <property type="match status" value="1"/>
</dbReference>
<dbReference type="SMART" id="SM01130">
    <property type="entry name" value="DHDPS"/>
    <property type="match status" value="1"/>
</dbReference>
<dbReference type="eggNOG" id="COG0329">
    <property type="taxonomic scope" value="Bacteria"/>
</dbReference>
<dbReference type="InterPro" id="IPR002220">
    <property type="entry name" value="DapA-like"/>
</dbReference>
<keyword evidence="1" id="KW-0456">Lyase</keyword>
<dbReference type="HOGENOM" id="CLU_818177_0_0_7"/>